<proteinExistence type="inferred from homology"/>
<accession>A0ABZ3F3X0</accession>
<evidence type="ECO:0000256" key="1">
    <source>
        <dbReference type="ARBA" id="ARBA00010923"/>
    </source>
</evidence>
<dbReference type="Proteomes" id="UP001434737">
    <property type="component" value="Chromosome"/>
</dbReference>
<keyword evidence="3" id="KW-0238">DNA-binding</keyword>
<evidence type="ECO:0000259" key="4">
    <source>
        <dbReference type="Pfam" id="PF01420"/>
    </source>
</evidence>
<keyword evidence="6" id="KW-1185">Reference proteome</keyword>
<dbReference type="CDD" id="cd17291">
    <property type="entry name" value="RMtype1_S_MgeORF438P-TRD-CR_like"/>
    <property type="match status" value="1"/>
</dbReference>
<dbReference type="SUPFAM" id="SSF116734">
    <property type="entry name" value="DNA methylase specificity domain"/>
    <property type="match status" value="3"/>
</dbReference>
<keyword evidence="5" id="KW-0255">Endonuclease</keyword>
<evidence type="ECO:0000313" key="5">
    <source>
        <dbReference type="EMBL" id="XAM17876.1"/>
    </source>
</evidence>
<dbReference type="Pfam" id="PF01420">
    <property type="entry name" value="Methylase_S"/>
    <property type="match status" value="3"/>
</dbReference>
<dbReference type="RefSeq" id="WP_343353413.1">
    <property type="nucleotide sequence ID" value="NZ_CP145316.1"/>
</dbReference>
<dbReference type="EC" id="3.1.21.-" evidence="5"/>
<dbReference type="InterPro" id="IPR051212">
    <property type="entry name" value="Type-I_RE_S_subunit"/>
</dbReference>
<dbReference type="GO" id="GO:0016787">
    <property type="term" value="F:hydrolase activity"/>
    <property type="evidence" value="ECO:0007669"/>
    <property type="project" value="UniProtKB-KW"/>
</dbReference>
<organism evidence="5 6">
    <name type="scientific">Helicobacter mastomyrinus</name>
    <dbReference type="NCBI Taxonomy" id="287948"/>
    <lineage>
        <taxon>Bacteria</taxon>
        <taxon>Pseudomonadati</taxon>
        <taxon>Campylobacterota</taxon>
        <taxon>Epsilonproteobacteria</taxon>
        <taxon>Campylobacterales</taxon>
        <taxon>Helicobacteraceae</taxon>
        <taxon>Helicobacter</taxon>
    </lineage>
</organism>
<keyword evidence="5" id="KW-0378">Hydrolase</keyword>
<dbReference type="PANTHER" id="PTHR43140">
    <property type="entry name" value="TYPE-1 RESTRICTION ENZYME ECOKI SPECIFICITY PROTEIN"/>
    <property type="match status" value="1"/>
</dbReference>
<feature type="domain" description="Type I restriction modification DNA specificity" evidence="4">
    <location>
        <begin position="128"/>
        <end position="199"/>
    </location>
</feature>
<dbReference type="GO" id="GO:0004519">
    <property type="term" value="F:endonuclease activity"/>
    <property type="evidence" value="ECO:0007669"/>
    <property type="project" value="UniProtKB-KW"/>
</dbReference>
<evidence type="ECO:0000313" key="6">
    <source>
        <dbReference type="Proteomes" id="UP001434737"/>
    </source>
</evidence>
<name>A0ABZ3F3X0_9HELI</name>
<keyword evidence="5" id="KW-0540">Nuclease</keyword>
<keyword evidence="2" id="KW-0680">Restriction system</keyword>
<dbReference type="Gene3D" id="3.90.220.20">
    <property type="entry name" value="DNA methylase specificity domains"/>
    <property type="match status" value="3"/>
</dbReference>
<gene>
    <name evidence="5" type="ORF">V3I05_09325</name>
</gene>
<protein>
    <submittedName>
        <fullName evidence="5">Restriction endonuclease subunit S</fullName>
        <ecNumber evidence="5">3.1.21.-</ecNumber>
    </submittedName>
</protein>
<evidence type="ECO:0000256" key="3">
    <source>
        <dbReference type="ARBA" id="ARBA00023125"/>
    </source>
</evidence>
<dbReference type="PANTHER" id="PTHR43140:SF1">
    <property type="entry name" value="TYPE I RESTRICTION ENZYME ECOKI SPECIFICITY SUBUNIT"/>
    <property type="match status" value="1"/>
</dbReference>
<comment type="similarity">
    <text evidence="1">Belongs to the type-I restriction system S methylase family.</text>
</comment>
<sequence length="466" mass="54170">MNSIEKLIQELCSNGVEFKALWEITHLRAGDRIIKSMMKDNEKYPVYGGGVEPTGYYHEFNFKNAITIARAGSAGSVGWQEKEFWATDVCFVASSRHCEDYRTKQSIKENHKADSMDCHESASADSRNDKISIKFVYYYLKANEYELKQHLYGGSMPKLNKKYLWDFPIPLPPLEIQEKIVEILDSFTELEKELESRKKQYEYYRNTLLSFDELERRTLLSLRGSAKHNKAIYKINVMDCHSPKGLRNDRIPPVIAKEQSECGNPHNEPLVKMVSLGEVCEEVSNIKWKENKDKNFYYVDLNSVNRDNCKIEETQIINHTNAPSRAQQVIKEGDVIFGTTRPTLKRYCYITKNYDEQICSTGFCVFRVNKNEILEKWIFFNLTTNDFYEYVEKYQQGASYPSISDSILKKFQIPLPPLKVQEEIVEILDSFDSLVNDISIGIPAEIKARKAQYGYYREQLLSFKEA</sequence>
<evidence type="ECO:0000256" key="2">
    <source>
        <dbReference type="ARBA" id="ARBA00022747"/>
    </source>
</evidence>
<dbReference type="EMBL" id="CP145316">
    <property type="protein sequence ID" value="XAM17876.1"/>
    <property type="molecule type" value="Genomic_DNA"/>
</dbReference>
<feature type="domain" description="Type I restriction modification DNA specificity" evidence="4">
    <location>
        <begin position="15"/>
        <end position="96"/>
    </location>
</feature>
<dbReference type="InterPro" id="IPR044946">
    <property type="entry name" value="Restrct_endonuc_typeI_TRD_sf"/>
</dbReference>
<feature type="domain" description="Type I restriction modification DNA specificity" evidence="4">
    <location>
        <begin position="272"/>
        <end position="447"/>
    </location>
</feature>
<reference evidence="5 6" key="1">
    <citation type="submission" date="2024-02" db="EMBL/GenBank/DDBJ databases">
        <title>Genome and pathogenicity analysis of Helicobacter mastomyrinus isolated from mice.</title>
        <authorList>
            <person name="Zhu L."/>
        </authorList>
    </citation>
    <scope>NUCLEOTIDE SEQUENCE [LARGE SCALE GENOMIC DNA]</scope>
    <source>
        <strain evidence="5 6">Hm-17</strain>
    </source>
</reference>
<dbReference type="InterPro" id="IPR000055">
    <property type="entry name" value="Restrct_endonuc_typeI_TRD"/>
</dbReference>